<feature type="domain" description="DHHA1" evidence="7">
    <location>
        <begin position="320"/>
        <end position="406"/>
    </location>
</feature>
<evidence type="ECO:0000256" key="3">
    <source>
        <dbReference type="ARBA" id="ARBA00022722"/>
    </source>
</evidence>
<dbReference type="GeneID" id="97289572"/>
<dbReference type="InterPro" id="IPR038763">
    <property type="entry name" value="DHH_sf"/>
</dbReference>
<comment type="similarity">
    <text evidence="1">Belongs to the RecJ family.</text>
</comment>
<protein>
    <recommendedName>
        <fullName evidence="2">Single-stranded-DNA-specific exonuclease RecJ</fullName>
    </recommendedName>
</protein>
<evidence type="ECO:0000256" key="4">
    <source>
        <dbReference type="ARBA" id="ARBA00022801"/>
    </source>
</evidence>
<evidence type="ECO:0000313" key="9">
    <source>
        <dbReference type="EMBL" id="PKT80899.1"/>
    </source>
</evidence>
<dbReference type="RefSeq" id="WP_040498360.1">
    <property type="nucleotide sequence ID" value="NZ_CABKOI010000021.1"/>
</dbReference>
<dbReference type="Pfam" id="PF01368">
    <property type="entry name" value="DHH"/>
    <property type="match status" value="1"/>
</dbReference>
<reference evidence="9 10" key="1">
    <citation type="submission" date="2016-07" db="EMBL/GenBank/DDBJ databases">
        <title>Detection of Helicobacter winghamensis from caecal content of red fox (Vulpes vulpes).</title>
        <authorList>
            <person name="Zanoni R.G."/>
            <person name="Florio D."/>
            <person name="Caffara M."/>
            <person name="Renzi M."/>
            <person name="Parisi A."/>
            <person name="Pasquali F."/>
            <person name="Manfreda G."/>
        </authorList>
    </citation>
    <scope>NUCLEOTIDE SEQUENCE [LARGE SCALE GENOMIC DNA]</scope>
    <source>
        <strain evidence="9 10">295_13</strain>
    </source>
</reference>
<feature type="domain" description="RecJ OB" evidence="8">
    <location>
        <begin position="427"/>
        <end position="519"/>
    </location>
</feature>
<evidence type="ECO:0000256" key="1">
    <source>
        <dbReference type="ARBA" id="ARBA00005915"/>
    </source>
</evidence>
<dbReference type="STRING" id="556267.HWAG_00127"/>
<dbReference type="Pfam" id="PF17768">
    <property type="entry name" value="RecJ_OB"/>
    <property type="match status" value="1"/>
</dbReference>
<evidence type="ECO:0000256" key="2">
    <source>
        <dbReference type="ARBA" id="ARBA00019841"/>
    </source>
</evidence>
<dbReference type="AlphaFoldDB" id="A0A2N3PJ21"/>
<dbReference type="GO" id="GO:0008409">
    <property type="term" value="F:5'-3' exonuclease activity"/>
    <property type="evidence" value="ECO:0007669"/>
    <property type="project" value="InterPro"/>
</dbReference>
<dbReference type="InterPro" id="IPR004610">
    <property type="entry name" value="RecJ"/>
</dbReference>
<evidence type="ECO:0000259" key="7">
    <source>
        <dbReference type="Pfam" id="PF02272"/>
    </source>
</evidence>
<evidence type="ECO:0000259" key="8">
    <source>
        <dbReference type="Pfam" id="PF17768"/>
    </source>
</evidence>
<dbReference type="Gene3D" id="3.10.310.30">
    <property type="match status" value="1"/>
</dbReference>
<comment type="caution">
    <text evidence="9">The sequence shown here is derived from an EMBL/GenBank/DDBJ whole genome shotgun (WGS) entry which is preliminary data.</text>
</comment>
<dbReference type="NCBIfam" id="TIGR00644">
    <property type="entry name" value="recJ"/>
    <property type="match status" value="1"/>
</dbReference>
<dbReference type="InterPro" id="IPR001667">
    <property type="entry name" value="DDH_dom"/>
</dbReference>
<dbReference type="GO" id="GO:0006281">
    <property type="term" value="P:DNA repair"/>
    <property type="evidence" value="ECO:0007669"/>
    <property type="project" value="InterPro"/>
</dbReference>
<sequence length="525" mass="59692">MIPHFKKLDFREVESLLKQRFDKEEIKSLKDLPKPEKLKNLLEIAGRIKLAIDTKKRIVVVGDYDVDGVVSCAILHAFFKKLQYPILVEIPNRFSDGYGLSKSVISRLDCDVIITVDNGINAIEAAEICKNRGIELLITDHHTPQEILPNALICNPKLSKDFPEPEICGACVAWYLCAALKQVMGIDVAMGDFLDLLALAIVSDVMPLLGMNRVLLKKGLEVLKSSQRTAFIHLKERFCKYKIDGQLISYYIAPLLNCAGRMDSAMLAYRFLITEDKVDSKKLLEKLLSINTERKELQNIIYTEAKESFCKQKNYQKLPVILVYSPSWHEGIVGIIAARLSEEFCKPCIVLSQKNGILKGSMRSSYTDCMEVLESTREHLVAFGGHFGAAGLSLKKESLEAFKKALMCFNYKQERMESNFSEALGYLPLSVVGKEFFAMIQSFEPFGCANAIPKFYTKAKIVNVRYFGEKHSRIILKEGITKCEAVVFNKDLREAQDREIACLYYLQWDNYRQDVVLHLEHYAFL</sequence>
<dbReference type="GO" id="GO:0006310">
    <property type="term" value="P:DNA recombination"/>
    <property type="evidence" value="ECO:0007669"/>
    <property type="project" value="InterPro"/>
</dbReference>
<keyword evidence="3" id="KW-0540">Nuclease</keyword>
<feature type="domain" description="DDH" evidence="6">
    <location>
        <begin position="57"/>
        <end position="201"/>
    </location>
</feature>
<evidence type="ECO:0000313" key="10">
    <source>
        <dbReference type="Proteomes" id="UP000233350"/>
    </source>
</evidence>
<dbReference type="Pfam" id="PF02272">
    <property type="entry name" value="DHHA1"/>
    <property type="match status" value="1"/>
</dbReference>
<name>A0A2N3PJ21_9HELI</name>
<organism evidence="9 10">
    <name type="scientific">Helicobacter winghamensis</name>
    <dbReference type="NCBI Taxonomy" id="157268"/>
    <lineage>
        <taxon>Bacteria</taxon>
        <taxon>Pseudomonadati</taxon>
        <taxon>Campylobacterota</taxon>
        <taxon>Epsilonproteobacteria</taxon>
        <taxon>Campylobacterales</taxon>
        <taxon>Helicobacteraceae</taxon>
        <taxon>Helicobacter</taxon>
    </lineage>
</organism>
<dbReference type="InterPro" id="IPR003156">
    <property type="entry name" value="DHHA1_dom"/>
</dbReference>
<evidence type="ECO:0000256" key="5">
    <source>
        <dbReference type="ARBA" id="ARBA00022839"/>
    </source>
</evidence>
<dbReference type="OrthoDB" id="9809852at2"/>
<dbReference type="EMBL" id="MBPK01000040">
    <property type="protein sequence ID" value="PKT80899.1"/>
    <property type="molecule type" value="Genomic_DNA"/>
</dbReference>
<keyword evidence="10" id="KW-1185">Reference proteome</keyword>
<proteinExistence type="inferred from homology"/>
<dbReference type="Proteomes" id="UP000233350">
    <property type="component" value="Unassembled WGS sequence"/>
</dbReference>
<dbReference type="GO" id="GO:0003676">
    <property type="term" value="F:nucleic acid binding"/>
    <property type="evidence" value="ECO:0007669"/>
    <property type="project" value="InterPro"/>
</dbReference>
<evidence type="ECO:0000259" key="6">
    <source>
        <dbReference type="Pfam" id="PF01368"/>
    </source>
</evidence>
<accession>A0A2N3PJ21</accession>
<keyword evidence="4" id="KW-0378">Hydrolase</keyword>
<keyword evidence="5 9" id="KW-0269">Exonuclease</keyword>
<dbReference type="Gene3D" id="3.90.1640.30">
    <property type="match status" value="1"/>
</dbReference>
<gene>
    <name evidence="9" type="ORF">BCM31_02690</name>
</gene>
<dbReference type="SUPFAM" id="SSF64182">
    <property type="entry name" value="DHH phosphoesterases"/>
    <property type="match status" value="1"/>
</dbReference>
<dbReference type="InterPro" id="IPR041122">
    <property type="entry name" value="RecJ_OB"/>
</dbReference>
<dbReference type="PANTHER" id="PTHR30255">
    <property type="entry name" value="SINGLE-STRANDED-DNA-SPECIFIC EXONUCLEASE RECJ"/>
    <property type="match status" value="1"/>
</dbReference>
<dbReference type="PANTHER" id="PTHR30255:SF2">
    <property type="entry name" value="SINGLE-STRANDED-DNA-SPECIFIC EXONUCLEASE RECJ"/>
    <property type="match status" value="1"/>
</dbReference>
<dbReference type="InterPro" id="IPR051673">
    <property type="entry name" value="SSDNA_exonuclease_RecJ"/>
</dbReference>